<evidence type="ECO:0000313" key="3">
    <source>
        <dbReference type="Proteomes" id="UP000826195"/>
    </source>
</evidence>
<evidence type="ECO:0000256" key="1">
    <source>
        <dbReference type="SAM" id="SignalP"/>
    </source>
</evidence>
<feature type="chain" id="PRO_5043753655" evidence="1">
    <location>
        <begin position="20"/>
        <end position="628"/>
    </location>
</feature>
<dbReference type="PANTHER" id="PTHR47890:SF1">
    <property type="entry name" value="LD24308P"/>
    <property type="match status" value="1"/>
</dbReference>
<protein>
    <submittedName>
        <fullName evidence="2">Uncharacterized protein</fullName>
    </submittedName>
</protein>
<dbReference type="Proteomes" id="UP000826195">
    <property type="component" value="Unassembled WGS sequence"/>
</dbReference>
<sequence length="628" mass="72038">MNFGRLTLVILFAAKIAASFDVGSLNSIEEIIEFVAEVVDSINGEKLNAAEKLVDSFRINGYRNYGEMVRKYFAEFPHKKVTDQQIEELKNYIEKIGNAWIKFTSEEAKAELGEFVKLLPEILGKLYSIYVGNGRNIKGFPTRVATDLKPVPCEMTENDQLRLRKLHQIFILSELRGFILSLKTSENPQKVAARAVFHSQQYLQATRQGETFSEFLGLFQGVIVNEKQTDSVDASHCKDYCPAVDYLRIVRCYDAVDENGTITHCHAKPCNGILHACYNIANVRTCEMNENADRRFLWLRSVKDNSKLQCPGRVVELYHIQDKGIFHCSVCKCICAEQDGKSTAKRTISLIPQLADIHRNMVMTGVRFAEKDRMFHLQIEQAELGPFEKIVPDTEEWKELGDFQYDPADEGSFSMKKGEEFVKLTEFVDFSFVTLDQRTINLDALFADPGQVLIGARFVFNVMEDAFELQIKSWPVDLKTGKLAEGNPSDVEWIRWENLKMRSKNYDRPRSTIDIGEANEPLRTKKWNNPSSVPNQKLMIRATNFRDDLQQHTIPYLDLQSVTYSTAKIPLRGLQLIYRGVEGNGGFLGFRIFGVDFTEDFRWKMPTSQFNKYRSFFHENLTLQDSPK</sequence>
<accession>A0AAV7ITN6</accession>
<reference evidence="2 3" key="1">
    <citation type="journal article" date="2021" name="J. Hered.">
        <title>A chromosome-level genome assembly of the parasitoid wasp, Cotesia glomerata (Hymenoptera: Braconidae).</title>
        <authorList>
            <person name="Pinto B.J."/>
            <person name="Weis J.J."/>
            <person name="Gamble T."/>
            <person name="Ode P.J."/>
            <person name="Paul R."/>
            <person name="Zaspel J.M."/>
        </authorList>
    </citation>
    <scope>NUCLEOTIDE SEQUENCE [LARGE SCALE GENOMIC DNA]</scope>
    <source>
        <strain evidence="2">CgM1</strain>
    </source>
</reference>
<gene>
    <name evidence="2" type="ORF">KQX54_015787</name>
</gene>
<feature type="signal peptide" evidence="1">
    <location>
        <begin position="1"/>
        <end position="19"/>
    </location>
</feature>
<dbReference type="EMBL" id="JAHXZJ010001119">
    <property type="protein sequence ID" value="KAH0555172.1"/>
    <property type="molecule type" value="Genomic_DNA"/>
</dbReference>
<dbReference type="InterPro" id="IPR032062">
    <property type="entry name" value="DUF4803"/>
</dbReference>
<evidence type="ECO:0000313" key="2">
    <source>
        <dbReference type="EMBL" id="KAH0555172.1"/>
    </source>
</evidence>
<dbReference type="PANTHER" id="PTHR47890">
    <property type="entry name" value="LD24308P"/>
    <property type="match status" value="1"/>
</dbReference>
<organism evidence="2 3">
    <name type="scientific">Cotesia glomerata</name>
    <name type="common">Lepidopteran parasitic wasp</name>
    <name type="synonym">Apanteles glomeratus</name>
    <dbReference type="NCBI Taxonomy" id="32391"/>
    <lineage>
        <taxon>Eukaryota</taxon>
        <taxon>Metazoa</taxon>
        <taxon>Ecdysozoa</taxon>
        <taxon>Arthropoda</taxon>
        <taxon>Hexapoda</taxon>
        <taxon>Insecta</taxon>
        <taxon>Pterygota</taxon>
        <taxon>Neoptera</taxon>
        <taxon>Endopterygota</taxon>
        <taxon>Hymenoptera</taxon>
        <taxon>Apocrita</taxon>
        <taxon>Ichneumonoidea</taxon>
        <taxon>Braconidae</taxon>
        <taxon>Microgastrinae</taxon>
        <taxon>Cotesia</taxon>
    </lineage>
</organism>
<proteinExistence type="predicted"/>
<dbReference type="AlphaFoldDB" id="A0AAV7ITN6"/>
<name>A0AAV7ITN6_COTGL</name>
<dbReference type="Pfam" id="PF16061">
    <property type="entry name" value="DUF4803"/>
    <property type="match status" value="1"/>
</dbReference>
<keyword evidence="1" id="KW-0732">Signal</keyword>
<comment type="caution">
    <text evidence="2">The sequence shown here is derived from an EMBL/GenBank/DDBJ whole genome shotgun (WGS) entry which is preliminary data.</text>
</comment>
<keyword evidence="3" id="KW-1185">Reference proteome</keyword>